<feature type="transmembrane region" description="Helical" evidence="2">
    <location>
        <begin position="118"/>
        <end position="140"/>
    </location>
</feature>
<keyword evidence="2" id="KW-0472">Membrane</keyword>
<feature type="transmembrane region" description="Helical" evidence="2">
    <location>
        <begin position="152"/>
        <end position="176"/>
    </location>
</feature>
<keyword evidence="2" id="KW-1133">Transmembrane helix</keyword>
<keyword evidence="4" id="KW-1185">Reference proteome</keyword>
<reference evidence="4" key="1">
    <citation type="journal article" date="2019" name="Int. J. Syst. Evol. Microbiol.">
        <title>The Global Catalogue of Microorganisms (GCM) 10K type strain sequencing project: providing services to taxonomists for standard genome sequencing and annotation.</title>
        <authorList>
            <consortium name="The Broad Institute Genomics Platform"/>
            <consortium name="The Broad Institute Genome Sequencing Center for Infectious Disease"/>
            <person name="Wu L."/>
            <person name="Ma J."/>
        </authorList>
    </citation>
    <scope>NUCLEOTIDE SEQUENCE [LARGE SCALE GENOMIC DNA]</scope>
    <source>
        <strain evidence="4">CGMCC 1.15480</strain>
    </source>
</reference>
<feature type="region of interest" description="Disordered" evidence="1">
    <location>
        <begin position="1"/>
        <end position="20"/>
    </location>
</feature>
<proteinExistence type="predicted"/>
<name>A0ABQ1NLG3_9MICC</name>
<protein>
    <submittedName>
        <fullName evidence="3">Uncharacterized protein</fullName>
    </submittedName>
</protein>
<keyword evidence="2" id="KW-0812">Transmembrane</keyword>
<sequence>MRDEHAPPAGQEPPRWGQRIDAPLPHVRRELVGRELVAYRRMARGLSFSALVLGLLLGTGGLTATGPARIVLLVLAGLLVAAGVSGYVLVNTGRLPRHAGVSEPSRVRTVLGTTAGRVAVVLAVVGLLLLVASTVVVPLVEDTPAENAGTSLVLACLMSALALFIAAAIAVTVAVLSEGRDDEPGPDQHGGATPGATRRGGGPVGYRSDWITRPHR</sequence>
<comment type="caution">
    <text evidence="3">The sequence shown here is derived from an EMBL/GenBank/DDBJ whole genome shotgun (WGS) entry which is preliminary data.</text>
</comment>
<feature type="transmembrane region" description="Helical" evidence="2">
    <location>
        <begin position="70"/>
        <end position="90"/>
    </location>
</feature>
<evidence type="ECO:0000256" key="2">
    <source>
        <dbReference type="SAM" id="Phobius"/>
    </source>
</evidence>
<accession>A0ABQ1NLG3</accession>
<evidence type="ECO:0000256" key="1">
    <source>
        <dbReference type="SAM" id="MobiDB-lite"/>
    </source>
</evidence>
<gene>
    <name evidence="3" type="ORF">GCM10011512_03550</name>
</gene>
<feature type="region of interest" description="Disordered" evidence="1">
    <location>
        <begin position="179"/>
        <end position="216"/>
    </location>
</feature>
<feature type="transmembrane region" description="Helical" evidence="2">
    <location>
        <begin position="46"/>
        <end position="64"/>
    </location>
</feature>
<evidence type="ECO:0000313" key="4">
    <source>
        <dbReference type="Proteomes" id="UP000597761"/>
    </source>
</evidence>
<dbReference type="EMBL" id="BMJI01000001">
    <property type="protein sequence ID" value="GGC80145.1"/>
    <property type="molecule type" value="Genomic_DNA"/>
</dbReference>
<evidence type="ECO:0000313" key="3">
    <source>
        <dbReference type="EMBL" id="GGC80145.1"/>
    </source>
</evidence>
<organism evidence="3 4">
    <name type="scientific">Tersicoccus solisilvae</name>
    <dbReference type="NCBI Taxonomy" id="1882339"/>
    <lineage>
        <taxon>Bacteria</taxon>
        <taxon>Bacillati</taxon>
        <taxon>Actinomycetota</taxon>
        <taxon>Actinomycetes</taxon>
        <taxon>Micrococcales</taxon>
        <taxon>Micrococcaceae</taxon>
        <taxon>Tersicoccus</taxon>
    </lineage>
</organism>
<dbReference type="RefSeq" id="WP_188665410.1">
    <property type="nucleotide sequence ID" value="NZ_BMJI01000001.1"/>
</dbReference>
<dbReference type="Proteomes" id="UP000597761">
    <property type="component" value="Unassembled WGS sequence"/>
</dbReference>